<dbReference type="Proteomes" id="UP000007241">
    <property type="component" value="Unassembled WGS sequence"/>
</dbReference>
<dbReference type="GeneID" id="18238924"/>
<keyword evidence="3" id="KW-1185">Reference proteome</keyword>
<dbReference type="OrthoDB" id="2161220at2759"/>
<feature type="region of interest" description="Disordered" evidence="1">
    <location>
        <begin position="68"/>
        <end position="93"/>
    </location>
</feature>
<organism evidence="2 3">
    <name type="scientific">Batrachochytrium dendrobatidis (strain JAM81 / FGSC 10211)</name>
    <name type="common">Frog chytrid fungus</name>
    <dbReference type="NCBI Taxonomy" id="684364"/>
    <lineage>
        <taxon>Eukaryota</taxon>
        <taxon>Fungi</taxon>
        <taxon>Fungi incertae sedis</taxon>
        <taxon>Chytridiomycota</taxon>
        <taxon>Chytridiomycota incertae sedis</taxon>
        <taxon>Chytridiomycetes</taxon>
        <taxon>Rhizophydiales</taxon>
        <taxon>Rhizophydiales incertae sedis</taxon>
        <taxon>Batrachochytrium</taxon>
    </lineage>
</organism>
<dbReference type="RefSeq" id="XP_006679924.1">
    <property type="nucleotide sequence ID" value="XM_006679861.1"/>
</dbReference>
<gene>
    <name evidence="2" type="ORF">BATDEDRAFT_25991</name>
</gene>
<dbReference type="HOGENOM" id="CLU_515775_0_0_1"/>
<dbReference type="InParanoid" id="F4P684"/>
<feature type="compositionally biased region" description="Polar residues" evidence="1">
    <location>
        <begin position="80"/>
        <end position="93"/>
    </location>
</feature>
<name>F4P684_BATDJ</name>
<dbReference type="EMBL" id="GL882886">
    <property type="protein sequence ID" value="EGF79305.1"/>
    <property type="molecule type" value="Genomic_DNA"/>
</dbReference>
<sequence>MEVPDTHKTASDIVEHLLEFWNQQYFISAPKSIELRKLVMSSSNAKSLPTLSNMTDLQDRIDSSNVLDSDINSKKKDQNLDSVSGRLSQTEPFDFSTKSKQNMVSLTQLDGDGVLSNAITDDTDESIMQPSILQQDFEVEEFNQDINTEKVTNDSSAQGFSFQNAISQANAIRDEKATDSNEIDSLSLDLTKDVPNSLETSQMGEIEQEDIDYEETAEATDLHDSSTLAFSQTRQNNDSIKVGSLQSIVDLSSNQLEVDAIPDTLVASGISQNRISADLDSPDALYQTGSISLANENSKSLKNLAGNPNHTDTVKKASNNSNLVDEADGSWSYDLQPSYADKSKCVFGFCAIFCQPCRIQPIPLATCIIWLKVSLSQDKTKWMVEYRFEHNHLTHSFTIPASDPVSSFKDSNFLVMLKLQSSQIASPLHRVRELIASKKQQASDLLTRNLFNSQDSSSYGIGQCDDTVEENRKVYRATYADAQIILQRAALDAATIARISADTKVHSYKSDLNHTTNNMLIQDLANFR</sequence>
<proteinExistence type="predicted"/>
<accession>F4P684</accession>
<evidence type="ECO:0000313" key="2">
    <source>
        <dbReference type="EMBL" id="EGF79305.1"/>
    </source>
</evidence>
<protein>
    <submittedName>
        <fullName evidence="2">Uncharacterized protein</fullName>
    </submittedName>
</protein>
<evidence type="ECO:0000256" key="1">
    <source>
        <dbReference type="SAM" id="MobiDB-lite"/>
    </source>
</evidence>
<dbReference type="AlphaFoldDB" id="F4P684"/>
<evidence type="ECO:0000313" key="3">
    <source>
        <dbReference type="Proteomes" id="UP000007241"/>
    </source>
</evidence>
<reference evidence="2 3" key="1">
    <citation type="submission" date="2009-12" db="EMBL/GenBank/DDBJ databases">
        <title>The draft genome of Batrachochytrium dendrobatidis.</title>
        <authorList>
            <consortium name="US DOE Joint Genome Institute (JGI-PGF)"/>
            <person name="Kuo A."/>
            <person name="Salamov A."/>
            <person name="Schmutz J."/>
            <person name="Lucas S."/>
            <person name="Pitluck S."/>
            <person name="Rosenblum E."/>
            <person name="Stajich J."/>
            <person name="Eisen M."/>
            <person name="Grigoriev I.V."/>
        </authorList>
    </citation>
    <scope>NUCLEOTIDE SEQUENCE [LARGE SCALE GENOMIC DNA]</scope>
    <source>
        <strain evidence="3">JAM81 / FGSC 10211</strain>
    </source>
</reference>